<dbReference type="AlphaFoldDB" id="A0A8J5I4J2"/>
<dbReference type="GO" id="GO:0009908">
    <property type="term" value="P:flower development"/>
    <property type="evidence" value="ECO:0007669"/>
    <property type="project" value="UniProtKB-KW"/>
</dbReference>
<keyword evidence="4" id="KW-0217">Developmental protein</keyword>
<protein>
    <recommendedName>
        <fullName evidence="4">FRIGIDA-like protein</fullName>
    </recommendedName>
</protein>
<evidence type="ECO:0000256" key="4">
    <source>
        <dbReference type="RuleBase" id="RU364012"/>
    </source>
</evidence>
<evidence type="ECO:0000256" key="2">
    <source>
        <dbReference type="ARBA" id="ARBA00022782"/>
    </source>
</evidence>
<dbReference type="PANTHER" id="PTHR31791">
    <property type="entry name" value="FRIGIDA-LIKE PROTEIN 3-RELATED"/>
    <property type="match status" value="1"/>
</dbReference>
<sequence>MRTMEQKTLEVNRARPQTLEENPARSTAYPPAALLQSFSGLFDLNGVLNEFTRQWHTLHGDLDSILSSIDLRSRELDAQGAMDPPASPPSAKVMDRGEELLSICESTSGKNLRKFVISHLSDVVWLRREVPAAIACAPDPAKLVFGSLGRFYLQGRRAYDRPSDDPMVVFRRACILILEFYVLSGCTSMELEESIEQNAEMAALSWRSRLINEGGLQAASAVDALGLVLFVGSFGIPQVFGCRDLYELLRSSNLKKKADVLRNSAILCQKMPVCMLISNPHRDYGRGDHYLFFNHSWGRQYSLKTFRFGCMGVALNLVLGIDTPLVMFDIRSNCANSTNVTDIINEMLSKEMNVEAVELICAFELKEKHPPVPLIVSYLQKIAQPAKGQRKEGQSFVKSQLLCCHSCFLHGEQVAEHFQSSSKVTTTGLGPLLNPSSCQAVPSVGLDWDEGGPTYLTPFTPFDQKVYAVVIEHTSLVQKQLGFNISMNLKLKWHQDVQARGCIHGVGWFTVAVVVAELGVWKALDPIFKYARVDVPHDLGGRLFTPSATSRMLLEGQFFQKGMTLREANEKQLEKLKLIVRYCEDYKLDPSQLASFNFNQKIAKLETQISKDDERLKNKRKAQEMSRDQVTSYWRSTANQSHVVTPHFGKQLLEVQTASVPNSENYYNSLYQRNTLGDELGVHSGSSLTGIIGNGVTNLTNTDSGTRVNSLTGIAHLSGAGKEVAVAATAGNSTAFTEGNTSHQFANYNGGFYGPHGNGTHEERALRQNLLVPARSEAWMDPTAPVGQNAYNSQALSARYATRSSGASLYHFADDVLERESYYANRILSNPTSSVPNQSYYPSYIS</sequence>
<reference evidence="6 7" key="1">
    <citation type="submission" date="2020-08" db="EMBL/GenBank/DDBJ databases">
        <title>Plant Genome Project.</title>
        <authorList>
            <person name="Zhang R.-G."/>
        </authorList>
    </citation>
    <scope>NUCLEOTIDE SEQUENCE [LARGE SCALE GENOMIC DNA]</scope>
    <source>
        <tissue evidence="6">Rhizome</tissue>
    </source>
</reference>
<feature type="compositionally biased region" description="Basic and acidic residues" evidence="5">
    <location>
        <begin position="1"/>
        <end position="13"/>
    </location>
</feature>
<evidence type="ECO:0000256" key="5">
    <source>
        <dbReference type="SAM" id="MobiDB-lite"/>
    </source>
</evidence>
<proteinExistence type="inferred from homology"/>
<keyword evidence="3 4" id="KW-0287">Flowering</keyword>
<accession>A0A8J5I4J2</accession>
<comment type="caution">
    <text evidence="6">The sequence shown here is derived from an EMBL/GenBank/DDBJ whole genome shotgun (WGS) entry which is preliminary data.</text>
</comment>
<dbReference type="GO" id="GO:0030154">
    <property type="term" value="P:cell differentiation"/>
    <property type="evidence" value="ECO:0007669"/>
    <property type="project" value="UniProtKB-KW"/>
</dbReference>
<evidence type="ECO:0000256" key="1">
    <source>
        <dbReference type="ARBA" id="ARBA00008956"/>
    </source>
</evidence>
<keyword evidence="7" id="KW-1185">Reference proteome</keyword>
<organism evidence="6 7">
    <name type="scientific">Zingiber officinale</name>
    <name type="common">Ginger</name>
    <name type="synonym">Amomum zingiber</name>
    <dbReference type="NCBI Taxonomy" id="94328"/>
    <lineage>
        <taxon>Eukaryota</taxon>
        <taxon>Viridiplantae</taxon>
        <taxon>Streptophyta</taxon>
        <taxon>Embryophyta</taxon>
        <taxon>Tracheophyta</taxon>
        <taxon>Spermatophyta</taxon>
        <taxon>Magnoliopsida</taxon>
        <taxon>Liliopsida</taxon>
        <taxon>Zingiberales</taxon>
        <taxon>Zingiberaceae</taxon>
        <taxon>Zingiber</taxon>
    </lineage>
</organism>
<dbReference type="Pfam" id="PF07899">
    <property type="entry name" value="Frigida"/>
    <property type="match status" value="2"/>
</dbReference>
<keyword evidence="2 4" id="KW-0221">Differentiation</keyword>
<feature type="region of interest" description="Disordered" evidence="5">
    <location>
        <begin position="1"/>
        <end position="26"/>
    </location>
</feature>
<comment type="similarity">
    <text evidence="1 4">Belongs to the Frigida family.</text>
</comment>
<evidence type="ECO:0000313" key="6">
    <source>
        <dbReference type="EMBL" id="KAG6528441.1"/>
    </source>
</evidence>
<dbReference type="PANTHER" id="PTHR31791:SF49">
    <property type="entry name" value="INACTIVE PROTEIN FRIGIDA"/>
    <property type="match status" value="1"/>
</dbReference>
<evidence type="ECO:0000256" key="3">
    <source>
        <dbReference type="ARBA" id="ARBA00023089"/>
    </source>
</evidence>
<dbReference type="Proteomes" id="UP000734854">
    <property type="component" value="Unassembled WGS sequence"/>
</dbReference>
<gene>
    <name evidence="6" type="ORF">ZIOFF_010616</name>
</gene>
<dbReference type="EMBL" id="JACMSC010000003">
    <property type="protein sequence ID" value="KAG6528441.1"/>
    <property type="molecule type" value="Genomic_DNA"/>
</dbReference>
<dbReference type="InterPro" id="IPR012474">
    <property type="entry name" value="Frigida"/>
</dbReference>
<name>A0A8J5I4J2_ZINOF</name>
<evidence type="ECO:0000313" key="7">
    <source>
        <dbReference type="Proteomes" id="UP000734854"/>
    </source>
</evidence>